<dbReference type="OrthoDB" id="3389921at2"/>
<dbReference type="Proteomes" id="UP000316331">
    <property type="component" value="Unassembled WGS sequence"/>
</dbReference>
<evidence type="ECO:0000313" key="3">
    <source>
        <dbReference type="Proteomes" id="UP000316331"/>
    </source>
</evidence>
<dbReference type="InterPro" id="IPR046039">
    <property type="entry name" value="DUF5997"/>
</dbReference>
<protein>
    <submittedName>
        <fullName evidence="2">Uncharacterized protein</fullName>
    </submittedName>
</protein>
<evidence type="ECO:0000313" key="2">
    <source>
        <dbReference type="EMBL" id="TQM31457.1"/>
    </source>
</evidence>
<dbReference type="AlphaFoldDB" id="A0A543FCA2"/>
<comment type="caution">
    <text evidence="2">The sequence shown here is derived from an EMBL/GenBank/DDBJ whole genome shotgun (WGS) entry which is preliminary data.</text>
</comment>
<reference evidence="2 3" key="1">
    <citation type="submission" date="2019-06" db="EMBL/GenBank/DDBJ databases">
        <title>Sequencing the genomes of 1000 actinobacteria strains.</title>
        <authorList>
            <person name="Klenk H.-P."/>
        </authorList>
    </citation>
    <scope>NUCLEOTIDE SEQUENCE [LARGE SCALE GENOMIC DNA]</scope>
    <source>
        <strain evidence="2 3">DSM 103495</strain>
    </source>
</reference>
<dbReference type="EMBL" id="VFPG01000001">
    <property type="protein sequence ID" value="TQM31457.1"/>
    <property type="molecule type" value="Genomic_DNA"/>
</dbReference>
<evidence type="ECO:0000256" key="1">
    <source>
        <dbReference type="SAM" id="MobiDB-lite"/>
    </source>
</evidence>
<sequence>MSPDKKPQMMKPLTAADKLGIYLPAAPEEFRNSPISRADLDRLRTDPPAWLTELRRTGPFPRDITARKLGISNSGLARGGVSDALTADEIAALLADPPEWLTRERENYQAVLRENERVKAKEAERRATTNRPAKNRFGTGA</sequence>
<feature type="compositionally biased region" description="Basic and acidic residues" evidence="1">
    <location>
        <begin position="118"/>
        <end position="127"/>
    </location>
</feature>
<dbReference type="Pfam" id="PF19460">
    <property type="entry name" value="DUF5997"/>
    <property type="match status" value="1"/>
</dbReference>
<dbReference type="RefSeq" id="WP_141809542.1">
    <property type="nucleotide sequence ID" value="NZ_VFPG01000001.1"/>
</dbReference>
<keyword evidence="3" id="KW-1185">Reference proteome</keyword>
<feature type="region of interest" description="Disordered" evidence="1">
    <location>
        <begin position="118"/>
        <end position="141"/>
    </location>
</feature>
<organism evidence="2 3">
    <name type="scientific">Nocardia bhagyanarayanae</name>
    <dbReference type="NCBI Taxonomy" id="1215925"/>
    <lineage>
        <taxon>Bacteria</taxon>
        <taxon>Bacillati</taxon>
        <taxon>Actinomycetota</taxon>
        <taxon>Actinomycetes</taxon>
        <taxon>Mycobacteriales</taxon>
        <taxon>Nocardiaceae</taxon>
        <taxon>Nocardia</taxon>
    </lineage>
</organism>
<proteinExistence type="predicted"/>
<name>A0A543FCA2_9NOCA</name>
<accession>A0A543FCA2</accession>
<gene>
    <name evidence="2" type="ORF">FB390_3115</name>
</gene>